<evidence type="ECO:0000313" key="7">
    <source>
        <dbReference type="EMBL" id="RLQ22454.1"/>
    </source>
</evidence>
<dbReference type="SUPFAM" id="SSF52833">
    <property type="entry name" value="Thioredoxin-like"/>
    <property type="match status" value="1"/>
</dbReference>
<keyword evidence="4" id="KW-1015">Disulfide bond</keyword>
<dbReference type="EMBL" id="QRAN01000006">
    <property type="protein sequence ID" value="RLQ22454.1"/>
    <property type="molecule type" value="Genomic_DNA"/>
</dbReference>
<feature type="disulfide bond" description="Redox-active" evidence="4">
    <location>
        <begin position="81"/>
        <end position="87"/>
    </location>
</feature>
<accession>A0A3L7DYX1</accession>
<proteinExistence type="inferred from homology"/>
<evidence type="ECO:0000256" key="3">
    <source>
        <dbReference type="PIRSR" id="PIRSR603782-1"/>
    </source>
</evidence>
<feature type="binding site" evidence="3">
    <location>
        <position position="81"/>
    </location>
    <ligand>
        <name>Cu cation</name>
        <dbReference type="ChEBI" id="CHEBI:23378"/>
    </ligand>
</feature>
<organism evidence="7 8">
    <name type="scientific">Seongchinamella sediminis</name>
    <dbReference type="NCBI Taxonomy" id="2283635"/>
    <lineage>
        <taxon>Bacteria</taxon>
        <taxon>Pseudomonadati</taxon>
        <taxon>Pseudomonadota</taxon>
        <taxon>Gammaproteobacteria</taxon>
        <taxon>Cellvibrionales</taxon>
        <taxon>Halieaceae</taxon>
        <taxon>Seongchinamella</taxon>
    </lineage>
</organism>
<dbReference type="InterPro" id="IPR013766">
    <property type="entry name" value="Thioredoxin_domain"/>
</dbReference>
<keyword evidence="2 3" id="KW-0186">Copper</keyword>
<protein>
    <submittedName>
        <fullName evidence="7">SCO family protein</fullName>
    </submittedName>
</protein>
<dbReference type="PANTHER" id="PTHR12151">
    <property type="entry name" value="ELECTRON TRANSPORT PROTIN SCO1/SENC FAMILY MEMBER"/>
    <property type="match status" value="1"/>
</dbReference>
<keyword evidence="8" id="KW-1185">Reference proteome</keyword>
<evidence type="ECO:0000256" key="1">
    <source>
        <dbReference type="ARBA" id="ARBA00010996"/>
    </source>
</evidence>
<sequence>MRWLATALLLLFAAMPRAENQILAPGYAELQFTPPAAGSYRLPPLGPAGDGQVLDETGKAMQLGSLLGDKFVLLGFIYTNCPDVNGCPLASYVMRQVQQALQQDAALGSRVRLISLSFDPVNDSPGAMSDYARHFRRQNFDWQFLTTASEADLQPLLTGFNQFRRPIYSADGEYTGTMSHILRVFLIDKQRQIRNIYSADFLHVDTVINDLRTLQLENQR</sequence>
<evidence type="ECO:0000259" key="6">
    <source>
        <dbReference type="PROSITE" id="PS51352"/>
    </source>
</evidence>
<name>A0A3L7DYX1_9GAMM</name>
<comment type="similarity">
    <text evidence="1">Belongs to the SCO1/2 family.</text>
</comment>
<dbReference type="CDD" id="cd02968">
    <property type="entry name" value="SCO"/>
    <property type="match status" value="1"/>
</dbReference>
<dbReference type="InterPro" id="IPR036249">
    <property type="entry name" value="Thioredoxin-like_sf"/>
</dbReference>
<dbReference type="AlphaFoldDB" id="A0A3L7DYX1"/>
<feature type="binding site" evidence="3">
    <location>
        <position position="180"/>
    </location>
    <ligand>
        <name>Cu cation</name>
        <dbReference type="ChEBI" id="CHEBI:23378"/>
    </ligand>
</feature>
<reference evidence="7 8" key="1">
    <citation type="submission" date="2018-07" db="EMBL/GenBank/DDBJ databases">
        <title>Halioglobus sp. genome submission.</title>
        <authorList>
            <person name="Ye M.-Q."/>
            <person name="Du Z.-J."/>
        </authorList>
    </citation>
    <scope>NUCLEOTIDE SEQUENCE [LARGE SCALE GENOMIC DNA]</scope>
    <source>
        <strain evidence="7 8">U0301</strain>
    </source>
</reference>
<dbReference type="PANTHER" id="PTHR12151:SF25">
    <property type="entry name" value="LINALOOL DEHYDRATASE_ISOMERASE DOMAIN-CONTAINING PROTEIN"/>
    <property type="match status" value="1"/>
</dbReference>
<feature type="binding site" evidence="3">
    <location>
        <position position="87"/>
    </location>
    <ligand>
        <name>Cu cation</name>
        <dbReference type="ChEBI" id="CHEBI:23378"/>
    </ligand>
</feature>
<dbReference type="Gene3D" id="3.40.30.10">
    <property type="entry name" value="Glutaredoxin"/>
    <property type="match status" value="1"/>
</dbReference>
<comment type="caution">
    <text evidence="7">The sequence shown here is derived from an EMBL/GenBank/DDBJ whole genome shotgun (WGS) entry which is preliminary data.</text>
</comment>
<keyword evidence="5" id="KW-0732">Signal</keyword>
<feature type="chain" id="PRO_5017934793" evidence="5">
    <location>
        <begin position="19"/>
        <end position="220"/>
    </location>
</feature>
<evidence type="ECO:0000256" key="5">
    <source>
        <dbReference type="SAM" id="SignalP"/>
    </source>
</evidence>
<dbReference type="Proteomes" id="UP000265509">
    <property type="component" value="Unassembled WGS sequence"/>
</dbReference>
<dbReference type="InterPro" id="IPR003782">
    <property type="entry name" value="SCO1/SenC"/>
</dbReference>
<dbReference type="Pfam" id="PF02630">
    <property type="entry name" value="SCO1-SenC"/>
    <property type="match status" value="1"/>
</dbReference>
<keyword evidence="3" id="KW-0479">Metal-binding</keyword>
<dbReference type="RefSeq" id="WP_117953595.1">
    <property type="nucleotide sequence ID" value="NZ_QRAN01000006.1"/>
</dbReference>
<evidence type="ECO:0000256" key="2">
    <source>
        <dbReference type="ARBA" id="ARBA00023008"/>
    </source>
</evidence>
<dbReference type="GO" id="GO:0046872">
    <property type="term" value="F:metal ion binding"/>
    <property type="evidence" value="ECO:0007669"/>
    <property type="project" value="UniProtKB-KW"/>
</dbReference>
<feature type="domain" description="Thioredoxin" evidence="6">
    <location>
        <begin position="23"/>
        <end position="216"/>
    </location>
</feature>
<evidence type="ECO:0000313" key="8">
    <source>
        <dbReference type="Proteomes" id="UP000265509"/>
    </source>
</evidence>
<dbReference type="OrthoDB" id="9805202at2"/>
<dbReference type="PROSITE" id="PS51352">
    <property type="entry name" value="THIOREDOXIN_2"/>
    <property type="match status" value="1"/>
</dbReference>
<gene>
    <name evidence="7" type="ORF">DWB85_07490</name>
</gene>
<evidence type="ECO:0000256" key="4">
    <source>
        <dbReference type="PIRSR" id="PIRSR603782-2"/>
    </source>
</evidence>
<feature type="signal peptide" evidence="5">
    <location>
        <begin position="1"/>
        <end position="18"/>
    </location>
</feature>